<dbReference type="Proteomes" id="UP000521943">
    <property type="component" value="Unassembled WGS sequence"/>
</dbReference>
<evidence type="ECO:0000313" key="2">
    <source>
        <dbReference type="Proteomes" id="UP000521943"/>
    </source>
</evidence>
<accession>A0A8H6HI93</accession>
<name>A0A8H6HI93_9AGAR</name>
<proteinExistence type="predicted"/>
<dbReference type="EMBL" id="JACGCI010000083">
    <property type="protein sequence ID" value="KAF6747269.1"/>
    <property type="molecule type" value="Genomic_DNA"/>
</dbReference>
<dbReference type="AlphaFoldDB" id="A0A8H6HI93"/>
<comment type="caution">
    <text evidence="1">The sequence shown here is derived from an EMBL/GenBank/DDBJ whole genome shotgun (WGS) entry which is preliminary data.</text>
</comment>
<evidence type="ECO:0000313" key="1">
    <source>
        <dbReference type="EMBL" id="KAF6747269.1"/>
    </source>
</evidence>
<gene>
    <name evidence="1" type="ORF">DFP72DRAFT_854581</name>
</gene>
<protein>
    <submittedName>
        <fullName evidence="1">Uncharacterized protein</fullName>
    </submittedName>
</protein>
<sequence>MSLVHEVCTAGRNGLMGDVVDVVQRLHNWGCLTGEASRAQAGPPWGLHWALPVMVSGPWTGSWVDGSMDQTVSALRLSSGEGDVPLVPTELLGAISTNCTCRVTRFWGNWGGKYIKNGSHVTLLMLHASTRTAHRALENAPQIHWPVSRLMVLILHASTRTAHRALENAPQIHWPVSCVMLHASTHMCIAHGKFPKVPEASRVHPSVHHVLENDPKIHRPVYCVKLHASTRLCTAHWKMPK</sequence>
<reference evidence="1 2" key="1">
    <citation type="submission" date="2020-07" db="EMBL/GenBank/DDBJ databases">
        <title>Comparative genomics of pyrophilous fungi reveals a link between fire events and developmental genes.</title>
        <authorList>
            <consortium name="DOE Joint Genome Institute"/>
            <person name="Steindorff A.S."/>
            <person name="Carver A."/>
            <person name="Calhoun S."/>
            <person name="Stillman K."/>
            <person name="Liu H."/>
            <person name="Lipzen A."/>
            <person name="Pangilinan J."/>
            <person name="Labutti K."/>
            <person name="Bruns T.D."/>
            <person name="Grigoriev I.V."/>
        </authorList>
    </citation>
    <scope>NUCLEOTIDE SEQUENCE [LARGE SCALE GENOMIC DNA]</scope>
    <source>
        <strain evidence="1 2">CBS 144469</strain>
    </source>
</reference>
<organism evidence="1 2">
    <name type="scientific">Ephemerocybe angulata</name>
    <dbReference type="NCBI Taxonomy" id="980116"/>
    <lineage>
        <taxon>Eukaryota</taxon>
        <taxon>Fungi</taxon>
        <taxon>Dikarya</taxon>
        <taxon>Basidiomycota</taxon>
        <taxon>Agaricomycotina</taxon>
        <taxon>Agaricomycetes</taxon>
        <taxon>Agaricomycetidae</taxon>
        <taxon>Agaricales</taxon>
        <taxon>Agaricineae</taxon>
        <taxon>Psathyrellaceae</taxon>
        <taxon>Ephemerocybe</taxon>
    </lineage>
</organism>
<keyword evidence="2" id="KW-1185">Reference proteome</keyword>